<dbReference type="SUPFAM" id="SSF51735">
    <property type="entry name" value="NAD(P)-binding Rossmann-fold domains"/>
    <property type="match status" value="1"/>
</dbReference>
<accession>A0A7Z6UBJ8</accession>
<sequence length="57" mass="6317">MAKVFVIGATGETGIRLCQQLVARRHEVLGLHRKPEQYSRSNSMASSLSWVVTRSSS</sequence>
<evidence type="ECO:0000313" key="2">
    <source>
        <dbReference type="Proteomes" id="UP000282289"/>
    </source>
</evidence>
<dbReference type="Gene3D" id="3.40.50.720">
    <property type="entry name" value="NAD(P)-binding Rossmann-like Domain"/>
    <property type="match status" value="1"/>
</dbReference>
<name>A0A7Z6UBJ8_PSESF</name>
<dbReference type="InterPro" id="IPR036291">
    <property type="entry name" value="NAD(P)-bd_dom_sf"/>
</dbReference>
<dbReference type="EMBL" id="RBQT01000020">
    <property type="protein sequence ID" value="RMP83722.1"/>
    <property type="molecule type" value="Genomic_DNA"/>
</dbReference>
<organism evidence="1 2">
    <name type="scientific">Pseudomonas syringae pv. actinidiae</name>
    <dbReference type="NCBI Taxonomy" id="103796"/>
    <lineage>
        <taxon>Bacteria</taxon>
        <taxon>Pseudomonadati</taxon>
        <taxon>Pseudomonadota</taxon>
        <taxon>Gammaproteobacteria</taxon>
        <taxon>Pseudomonadales</taxon>
        <taxon>Pseudomonadaceae</taxon>
        <taxon>Pseudomonas</taxon>
        <taxon>Pseudomonas syringae</taxon>
    </lineage>
</organism>
<gene>
    <name evidence="1" type="ORF">ALQ15_200063</name>
</gene>
<evidence type="ECO:0000313" key="1">
    <source>
        <dbReference type="EMBL" id="RMP83722.1"/>
    </source>
</evidence>
<dbReference type="Proteomes" id="UP000282289">
    <property type="component" value="Unassembled WGS sequence"/>
</dbReference>
<evidence type="ECO:0008006" key="3">
    <source>
        <dbReference type="Google" id="ProtNLM"/>
    </source>
</evidence>
<proteinExistence type="predicted"/>
<dbReference type="AlphaFoldDB" id="A0A7Z6UBJ8"/>
<comment type="caution">
    <text evidence="1">The sequence shown here is derived from an EMBL/GenBank/DDBJ whole genome shotgun (WGS) entry which is preliminary data.</text>
</comment>
<reference evidence="1 2" key="1">
    <citation type="submission" date="2018-08" db="EMBL/GenBank/DDBJ databases">
        <title>Recombination of ecologically and evolutionarily significant loci maintains genetic cohesion in the Pseudomonas syringae species complex.</title>
        <authorList>
            <person name="Dillon M."/>
            <person name="Thakur S."/>
            <person name="Almeida R.N.D."/>
            <person name="Weir B.S."/>
            <person name="Guttman D.S."/>
        </authorList>
    </citation>
    <scope>NUCLEOTIDE SEQUENCE [LARGE SCALE GENOMIC DNA]</scope>
    <source>
        <strain evidence="1 2">ICMP 19589</strain>
    </source>
</reference>
<protein>
    <recommendedName>
        <fullName evidence="3">NAD(P)-binding domain-containing protein</fullName>
    </recommendedName>
</protein>